<reference evidence="4" key="4">
    <citation type="journal article" date="2015" name="G3 (Bethesda)">
        <title>Genome sequences of three phytopathogenic species of the Magnaporthaceae family of fungi.</title>
        <authorList>
            <person name="Okagaki L.H."/>
            <person name="Nunes C.C."/>
            <person name="Sailsbery J."/>
            <person name="Clay B."/>
            <person name="Brown D."/>
            <person name="John T."/>
            <person name="Oh Y."/>
            <person name="Young N."/>
            <person name="Fitzgerald M."/>
            <person name="Haas B.J."/>
            <person name="Zeng Q."/>
            <person name="Young S."/>
            <person name="Adiconis X."/>
            <person name="Fan L."/>
            <person name="Levin J.Z."/>
            <person name="Mitchell T.K."/>
            <person name="Okubara P.A."/>
            <person name="Farman M.L."/>
            <person name="Kohn L.M."/>
            <person name="Birren B."/>
            <person name="Ma L.-J."/>
            <person name="Dean R.A."/>
        </authorList>
    </citation>
    <scope>NUCLEOTIDE SEQUENCE</scope>
    <source>
        <strain evidence="4">ATCC 64411</strain>
    </source>
</reference>
<dbReference type="EMBL" id="ADBL01002630">
    <property type="status" value="NOT_ANNOTATED_CDS"/>
    <property type="molecule type" value="Genomic_DNA"/>
</dbReference>
<proteinExistence type="predicted"/>
<evidence type="ECO:0000256" key="1">
    <source>
        <dbReference type="ARBA" id="ARBA00022737"/>
    </source>
</evidence>
<evidence type="ECO:0000313" key="3">
    <source>
        <dbReference type="EMBL" id="KLU91707.1"/>
    </source>
</evidence>
<dbReference type="Pfam" id="PF22493">
    <property type="entry name" value="PUF_NOP9"/>
    <property type="match status" value="1"/>
</dbReference>
<dbReference type="EnsemblFungi" id="MAPG_10225T0">
    <property type="protein sequence ID" value="MAPG_10225T0"/>
    <property type="gene ID" value="MAPG_10225"/>
</dbReference>
<accession>A0A0H2U741</accession>
<dbReference type="Proteomes" id="UP000011715">
    <property type="component" value="Unassembled WGS sequence"/>
</dbReference>
<dbReference type="STRING" id="644358.A0A0C4EC11"/>
<dbReference type="InterPro" id="IPR001313">
    <property type="entry name" value="Pumilio_RNA-bd_rpt"/>
</dbReference>
<evidence type="ECO:0000313" key="4">
    <source>
        <dbReference type="EnsemblFungi" id="MAPG_10225T0"/>
    </source>
</evidence>
<dbReference type="eggNOG" id="KOG2188">
    <property type="taxonomic scope" value="Eukaryota"/>
</dbReference>
<protein>
    <recommendedName>
        <fullName evidence="6">Pumilio domain-containing protein NOP9</fullName>
    </recommendedName>
</protein>
<dbReference type="AlphaFoldDB" id="A0A0C4EC11"/>
<accession>A0A0C4EC11</accession>
<evidence type="ECO:0000256" key="2">
    <source>
        <dbReference type="SAM" id="MobiDB-lite"/>
    </source>
</evidence>
<reference evidence="3" key="2">
    <citation type="submission" date="2010-05" db="EMBL/GenBank/DDBJ databases">
        <title>The Genome Sequence of Magnaporthe poae strain ATCC 64411.</title>
        <authorList>
            <consortium name="The Broad Institute Genome Sequencing Platform"/>
            <consortium name="Broad Institute Genome Sequencing Center for Infectious Disease"/>
            <person name="Ma L.-J."/>
            <person name="Dead R."/>
            <person name="Young S."/>
            <person name="Zeng Q."/>
            <person name="Koehrsen M."/>
            <person name="Alvarado L."/>
            <person name="Berlin A."/>
            <person name="Chapman S.B."/>
            <person name="Chen Z."/>
            <person name="Freedman E."/>
            <person name="Gellesch M."/>
            <person name="Goldberg J."/>
            <person name="Griggs A."/>
            <person name="Gujja S."/>
            <person name="Heilman E.R."/>
            <person name="Heiman D."/>
            <person name="Hepburn T."/>
            <person name="Howarth C."/>
            <person name="Jen D."/>
            <person name="Larson L."/>
            <person name="Mehta T."/>
            <person name="Neiman D."/>
            <person name="Pearson M."/>
            <person name="Roberts A."/>
            <person name="Saif S."/>
            <person name="Shea T."/>
            <person name="Shenoy N."/>
            <person name="Sisk P."/>
            <person name="Stolte C."/>
            <person name="Sykes S."/>
            <person name="Walk T."/>
            <person name="White J."/>
            <person name="Yandava C."/>
            <person name="Haas B."/>
            <person name="Nusbaum C."/>
            <person name="Birren B."/>
        </authorList>
    </citation>
    <scope>NUCLEOTIDE SEQUENCE</scope>
    <source>
        <strain evidence="3">ATCC 64411</strain>
    </source>
</reference>
<reference evidence="4" key="5">
    <citation type="submission" date="2015-06" db="UniProtKB">
        <authorList>
            <consortium name="EnsemblFungi"/>
        </authorList>
    </citation>
    <scope>IDENTIFICATION</scope>
    <source>
        <strain evidence="4">ATCC 64411</strain>
    </source>
</reference>
<dbReference type="GO" id="GO:0003723">
    <property type="term" value="F:RNA binding"/>
    <property type="evidence" value="ECO:0007669"/>
    <property type="project" value="InterPro"/>
</dbReference>
<gene>
    <name evidence="3" type="ORF">MAPG_10225</name>
</gene>
<evidence type="ECO:0000313" key="5">
    <source>
        <dbReference type="Proteomes" id="UP000011715"/>
    </source>
</evidence>
<organism evidence="4 5">
    <name type="scientific">Magnaporthiopsis poae (strain ATCC 64411 / 73-15)</name>
    <name type="common">Kentucky bluegrass fungus</name>
    <name type="synonym">Magnaporthe poae</name>
    <dbReference type="NCBI Taxonomy" id="644358"/>
    <lineage>
        <taxon>Eukaryota</taxon>
        <taxon>Fungi</taxon>
        <taxon>Dikarya</taxon>
        <taxon>Ascomycota</taxon>
        <taxon>Pezizomycotina</taxon>
        <taxon>Sordariomycetes</taxon>
        <taxon>Sordariomycetidae</taxon>
        <taxon>Magnaporthales</taxon>
        <taxon>Magnaporthaceae</taxon>
        <taxon>Magnaporthiopsis</taxon>
    </lineage>
</organism>
<evidence type="ECO:0008006" key="6">
    <source>
        <dbReference type="Google" id="ProtNLM"/>
    </source>
</evidence>
<dbReference type="EMBL" id="GL876977">
    <property type="protein sequence ID" value="KLU91707.1"/>
    <property type="molecule type" value="Genomic_DNA"/>
</dbReference>
<feature type="compositionally biased region" description="Basic and acidic residues" evidence="2">
    <location>
        <begin position="112"/>
        <end position="124"/>
    </location>
</feature>
<reference evidence="5" key="1">
    <citation type="submission" date="2010-05" db="EMBL/GenBank/DDBJ databases">
        <title>The genome sequence of Magnaporthe poae strain ATCC 64411.</title>
        <authorList>
            <person name="Ma L.-J."/>
            <person name="Dead R."/>
            <person name="Young S."/>
            <person name="Zeng Q."/>
            <person name="Koehrsen M."/>
            <person name="Alvarado L."/>
            <person name="Berlin A."/>
            <person name="Chapman S.B."/>
            <person name="Chen Z."/>
            <person name="Freedman E."/>
            <person name="Gellesch M."/>
            <person name="Goldberg J."/>
            <person name="Griggs A."/>
            <person name="Gujja S."/>
            <person name="Heilman E.R."/>
            <person name="Heiman D."/>
            <person name="Hepburn T."/>
            <person name="Howarth C."/>
            <person name="Jen D."/>
            <person name="Larson L."/>
            <person name="Mehta T."/>
            <person name="Neiman D."/>
            <person name="Pearson M."/>
            <person name="Roberts A."/>
            <person name="Saif S."/>
            <person name="Shea T."/>
            <person name="Shenoy N."/>
            <person name="Sisk P."/>
            <person name="Stolte C."/>
            <person name="Sykes S."/>
            <person name="Walk T."/>
            <person name="White J."/>
            <person name="Yandava C."/>
            <person name="Haas B."/>
            <person name="Nusbaum C."/>
            <person name="Birren B."/>
        </authorList>
    </citation>
    <scope>NUCLEOTIDE SEQUENCE [LARGE SCALE GENOMIC DNA]</scope>
    <source>
        <strain evidence="5">ATCC 64411 / 73-15</strain>
    </source>
</reference>
<reference evidence="3" key="3">
    <citation type="submission" date="2011-03" db="EMBL/GenBank/DDBJ databases">
        <title>Annotation of Magnaporthe poae ATCC 64411.</title>
        <authorList>
            <person name="Ma L.-J."/>
            <person name="Dead R."/>
            <person name="Young S.K."/>
            <person name="Zeng Q."/>
            <person name="Gargeya S."/>
            <person name="Fitzgerald M."/>
            <person name="Haas B."/>
            <person name="Abouelleil A."/>
            <person name="Alvarado L."/>
            <person name="Arachchi H.M."/>
            <person name="Berlin A."/>
            <person name="Brown A."/>
            <person name="Chapman S.B."/>
            <person name="Chen Z."/>
            <person name="Dunbar C."/>
            <person name="Freedman E."/>
            <person name="Gearin G."/>
            <person name="Gellesch M."/>
            <person name="Goldberg J."/>
            <person name="Griggs A."/>
            <person name="Gujja S."/>
            <person name="Heiman D."/>
            <person name="Howarth C."/>
            <person name="Larson L."/>
            <person name="Lui A."/>
            <person name="MacDonald P.J.P."/>
            <person name="Mehta T."/>
            <person name="Montmayeur A."/>
            <person name="Murphy C."/>
            <person name="Neiman D."/>
            <person name="Pearson M."/>
            <person name="Priest M."/>
            <person name="Roberts A."/>
            <person name="Saif S."/>
            <person name="Shea T."/>
            <person name="Shenoy N."/>
            <person name="Sisk P."/>
            <person name="Stolte C."/>
            <person name="Sykes S."/>
            <person name="Yandava C."/>
            <person name="Wortman J."/>
            <person name="Nusbaum C."/>
            <person name="Birren B."/>
        </authorList>
    </citation>
    <scope>NUCLEOTIDE SEQUENCE</scope>
    <source>
        <strain evidence="3">ATCC 64411</strain>
    </source>
</reference>
<name>A0A0C4EC11_MAGP6</name>
<feature type="compositionally biased region" description="Basic and acidic residues" evidence="2">
    <location>
        <begin position="152"/>
        <end position="174"/>
    </location>
</feature>
<keyword evidence="5" id="KW-1185">Reference proteome</keyword>
<keyword evidence="1" id="KW-0677">Repeat</keyword>
<dbReference type="VEuPathDB" id="FungiDB:MAPG_10225"/>
<dbReference type="OrthoDB" id="392571at2759"/>
<sequence>MTVVIGKPASNPVFHKLLATALTSPPQQRVLELALSEHGHRVLSALALVPSRAPGFALPFFLKQSLVVQLASHERELRESWTGRKVWHAWKGDLWAHRPADWIQWAKAVDPEDKRRAGAPEVRVKKGPWVPREGVGKEQEKPGQETTAPNGAREKREKKEKKDKSEKKDKAERKEKKRKEKRAGGDAEA</sequence>
<feature type="compositionally biased region" description="Basic and acidic residues" evidence="2">
    <location>
        <begin position="134"/>
        <end position="143"/>
    </location>
</feature>
<feature type="region of interest" description="Disordered" evidence="2">
    <location>
        <begin position="112"/>
        <end position="189"/>
    </location>
</feature>